<keyword evidence="7" id="KW-1185">Reference proteome</keyword>
<feature type="transmembrane region" description="Helical" evidence="5">
    <location>
        <begin position="118"/>
        <end position="141"/>
    </location>
</feature>
<evidence type="ECO:0000256" key="2">
    <source>
        <dbReference type="ARBA" id="ARBA00022692"/>
    </source>
</evidence>
<protein>
    <submittedName>
        <fullName evidence="6">Uncharacterized protein</fullName>
    </submittedName>
</protein>
<keyword evidence="2 5" id="KW-0812">Transmembrane</keyword>
<evidence type="ECO:0000256" key="5">
    <source>
        <dbReference type="SAM" id="Phobius"/>
    </source>
</evidence>
<feature type="transmembrane region" description="Helical" evidence="5">
    <location>
        <begin position="5"/>
        <end position="27"/>
    </location>
</feature>
<reference evidence="6 7" key="1">
    <citation type="submission" date="2019-09" db="EMBL/GenBank/DDBJ databases">
        <title>Draft genome of the ectomycorrhizal ascomycete Sphaerosporella brunnea.</title>
        <authorList>
            <consortium name="DOE Joint Genome Institute"/>
            <person name="Benucci G.M."/>
            <person name="Marozzi G."/>
            <person name="Antonielli L."/>
            <person name="Sanchez S."/>
            <person name="Marco P."/>
            <person name="Wang X."/>
            <person name="Falini L.B."/>
            <person name="Barry K."/>
            <person name="Haridas S."/>
            <person name="Lipzen A."/>
            <person name="Labutti K."/>
            <person name="Grigoriev I.V."/>
            <person name="Murat C."/>
            <person name="Martin F."/>
            <person name="Albertini E."/>
            <person name="Donnini D."/>
            <person name="Bonito G."/>
        </authorList>
    </citation>
    <scope>NUCLEOTIDE SEQUENCE [LARGE SCALE GENOMIC DNA]</scope>
    <source>
        <strain evidence="6 7">Sb_GMNB300</strain>
    </source>
</reference>
<dbReference type="InParanoid" id="A0A5J5EP37"/>
<feature type="transmembrane region" description="Helical" evidence="5">
    <location>
        <begin position="161"/>
        <end position="181"/>
    </location>
</feature>
<dbReference type="OrthoDB" id="61370at2759"/>
<evidence type="ECO:0000256" key="3">
    <source>
        <dbReference type="ARBA" id="ARBA00022989"/>
    </source>
</evidence>
<dbReference type="Pfam" id="PF10242">
    <property type="entry name" value="L_HMGIC_fpl"/>
    <property type="match status" value="1"/>
</dbReference>
<comment type="caution">
    <text evidence="6">The sequence shown here is derived from an EMBL/GenBank/DDBJ whole genome shotgun (WGS) entry which is preliminary data.</text>
</comment>
<dbReference type="GO" id="GO:0016020">
    <property type="term" value="C:membrane"/>
    <property type="evidence" value="ECO:0007669"/>
    <property type="project" value="UniProtKB-SubCell"/>
</dbReference>
<gene>
    <name evidence="6" type="ORF">FN846DRAFT_900216</name>
</gene>
<name>A0A5J5EP37_9PEZI</name>
<evidence type="ECO:0000256" key="1">
    <source>
        <dbReference type="ARBA" id="ARBA00004141"/>
    </source>
</evidence>
<accession>A0A5J5EP37</accession>
<keyword evidence="4 5" id="KW-0472">Membrane</keyword>
<organism evidence="6 7">
    <name type="scientific">Sphaerosporella brunnea</name>
    <dbReference type="NCBI Taxonomy" id="1250544"/>
    <lineage>
        <taxon>Eukaryota</taxon>
        <taxon>Fungi</taxon>
        <taxon>Dikarya</taxon>
        <taxon>Ascomycota</taxon>
        <taxon>Pezizomycotina</taxon>
        <taxon>Pezizomycetes</taxon>
        <taxon>Pezizales</taxon>
        <taxon>Pyronemataceae</taxon>
        <taxon>Sphaerosporella</taxon>
    </lineage>
</organism>
<dbReference type="Gene3D" id="1.20.140.150">
    <property type="match status" value="1"/>
</dbReference>
<evidence type="ECO:0000313" key="7">
    <source>
        <dbReference type="Proteomes" id="UP000326924"/>
    </source>
</evidence>
<dbReference type="AlphaFoldDB" id="A0A5J5EP37"/>
<keyword evidence="3 5" id="KW-1133">Transmembrane helix</keyword>
<feature type="transmembrane region" description="Helical" evidence="5">
    <location>
        <begin position="83"/>
        <end position="106"/>
    </location>
</feature>
<proteinExistence type="predicted"/>
<dbReference type="EMBL" id="VXIS01000206">
    <property type="protein sequence ID" value="KAA8896877.1"/>
    <property type="molecule type" value="Genomic_DNA"/>
</dbReference>
<dbReference type="InterPro" id="IPR019372">
    <property type="entry name" value="LHFPL"/>
</dbReference>
<evidence type="ECO:0000256" key="4">
    <source>
        <dbReference type="ARBA" id="ARBA00023136"/>
    </source>
</evidence>
<evidence type="ECO:0000313" key="6">
    <source>
        <dbReference type="EMBL" id="KAA8896877.1"/>
    </source>
</evidence>
<comment type="subcellular location">
    <subcellularLocation>
        <location evidence="1">Membrane</location>
        <topology evidence="1">Multi-pass membrane protein</topology>
    </subcellularLocation>
</comment>
<dbReference type="Proteomes" id="UP000326924">
    <property type="component" value="Unassembled WGS sequence"/>
</dbReference>
<sequence>MTRVLVYASSLAVFTVASVLTLVSIIIPRWVSYRDTTPHGTPITYTYGLHRRCSSTTGECTHFPTYEDCHGTDRYFCSMWRSVGFLMSFAVVLEGAIILAFITILMGGRTKRESGWKIMSFLLLLVAMMQCTSMALVAYLYDWDDRFFIGWRLDISWIFTTVSWSVAFLLAVGLALSGLLIPPENGYLLLK</sequence>